<dbReference type="PANTHER" id="PTHR10742">
    <property type="entry name" value="FLAVIN MONOAMINE OXIDASE"/>
    <property type="match status" value="1"/>
</dbReference>
<dbReference type="Proteomes" id="UP000095009">
    <property type="component" value="Unassembled WGS sequence"/>
</dbReference>
<evidence type="ECO:0000259" key="1">
    <source>
        <dbReference type="Pfam" id="PF01593"/>
    </source>
</evidence>
<accession>A0A1E3PNR5</accession>
<dbReference type="AlphaFoldDB" id="A0A1E3PNR5"/>
<dbReference type="STRING" id="857566.A0A1E3PNR5"/>
<dbReference type="Gene3D" id="3.90.660.10">
    <property type="match status" value="1"/>
</dbReference>
<feature type="domain" description="Amine oxidase" evidence="1">
    <location>
        <begin position="11"/>
        <end position="266"/>
    </location>
</feature>
<dbReference type="SUPFAM" id="SSF51905">
    <property type="entry name" value="FAD/NAD(P)-binding domain"/>
    <property type="match status" value="1"/>
</dbReference>
<proteinExistence type="predicted"/>
<evidence type="ECO:0000313" key="2">
    <source>
        <dbReference type="EMBL" id="ODQ67079.1"/>
    </source>
</evidence>
<dbReference type="Gene3D" id="3.50.50.60">
    <property type="entry name" value="FAD/NAD(P)-binding domain"/>
    <property type="match status" value="1"/>
</dbReference>
<dbReference type="OrthoDB" id="5046242at2759"/>
<name>A0A1E3PNR5_9ASCO</name>
<organism evidence="2 3">
    <name type="scientific">Nadsonia fulvescens var. elongata DSM 6958</name>
    <dbReference type="NCBI Taxonomy" id="857566"/>
    <lineage>
        <taxon>Eukaryota</taxon>
        <taxon>Fungi</taxon>
        <taxon>Dikarya</taxon>
        <taxon>Ascomycota</taxon>
        <taxon>Saccharomycotina</taxon>
        <taxon>Dipodascomycetes</taxon>
        <taxon>Dipodascales</taxon>
        <taxon>Dipodascales incertae sedis</taxon>
        <taxon>Nadsonia</taxon>
    </lineage>
</organism>
<dbReference type="GO" id="GO:0016491">
    <property type="term" value="F:oxidoreductase activity"/>
    <property type="evidence" value="ECO:0007669"/>
    <property type="project" value="InterPro"/>
</dbReference>
<dbReference type="EMBL" id="KV454407">
    <property type="protein sequence ID" value="ODQ67079.1"/>
    <property type="molecule type" value="Genomic_DNA"/>
</dbReference>
<dbReference type="InterPro" id="IPR050281">
    <property type="entry name" value="Flavin_monoamine_oxidase"/>
</dbReference>
<sequence length="271" mass="30417">MYGSVASDGDGDGEAIITGGYDIIYNHVRNKISDHYFRLETYVASVEKTESAELGPFVNIHTDDNRVFTTKHAILTIPIGVLKSNDVRFYPYLPKHIQMAIDCSSLGYLGKVFIEFPRLFWPPETQQFVILANNTQGSPVFVLNLFASTKKPILMLLIPPRLTLKLESNPTTAFEILEEQLSTLNIIQGQPLPKPLIIKNTSWSNDPLTRCSYVAVGTNEDPIANAEAWQRGWDNIRFAGEHTVWKSQGCVQGAWKSGVREAKYIISKLNE</sequence>
<keyword evidence="3" id="KW-1185">Reference proteome</keyword>
<dbReference type="PANTHER" id="PTHR10742:SF410">
    <property type="entry name" value="LYSINE-SPECIFIC HISTONE DEMETHYLASE 2"/>
    <property type="match status" value="1"/>
</dbReference>
<dbReference type="InterPro" id="IPR036188">
    <property type="entry name" value="FAD/NAD-bd_sf"/>
</dbReference>
<gene>
    <name evidence="2" type="ORF">NADFUDRAFT_81687</name>
</gene>
<evidence type="ECO:0000313" key="3">
    <source>
        <dbReference type="Proteomes" id="UP000095009"/>
    </source>
</evidence>
<reference evidence="2 3" key="1">
    <citation type="journal article" date="2016" name="Proc. Natl. Acad. Sci. U.S.A.">
        <title>Comparative genomics of biotechnologically important yeasts.</title>
        <authorList>
            <person name="Riley R."/>
            <person name="Haridas S."/>
            <person name="Wolfe K.H."/>
            <person name="Lopes M.R."/>
            <person name="Hittinger C.T."/>
            <person name="Goeker M."/>
            <person name="Salamov A.A."/>
            <person name="Wisecaver J.H."/>
            <person name="Long T.M."/>
            <person name="Calvey C.H."/>
            <person name="Aerts A.L."/>
            <person name="Barry K.W."/>
            <person name="Choi C."/>
            <person name="Clum A."/>
            <person name="Coughlan A.Y."/>
            <person name="Deshpande S."/>
            <person name="Douglass A.P."/>
            <person name="Hanson S.J."/>
            <person name="Klenk H.-P."/>
            <person name="LaButti K.M."/>
            <person name="Lapidus A."/>
            <person name="Lindquist E.A."/>
            <person name="Lipzen A.M."/>
            <person name="Meier-Kolthoff J.P."/>
            <person name="Ohm R.A."/>
            <person name="Otillar R.P."/>
            <person name="Pangilinan J.L."/>
            <person name="Peng Y."/>
            <person name="Rokas A."/>
            <person name="Rosa C.A."/>
            <person name="Scheuner C."/>
            <person name="Sibirny A.A."/>
            <person name="Slot J.C."/>
            <person name="Stielow J.B."/>
            <person name="Sun H."/>
            <person name="Kurtzman C.P."/>
            <person name="Blackwell M."/>
            <person name="Grigoriev I.V."/>
            <person name="Jeffries T.W."/>
        </authorList>
    </citation>
    <scope>NUCLEOTIDE SEQUENCE [LARGE SCALE GENOMIC DNA]</scope>
    <source>
        <strain evidence="2 3">DSM 6958</strain>
    </source>
</reference>
<dbReference type="SUPFAM" id="SSF54373">
    <property type="entry name" value="FAD-linked reductases, C-terminal domain"/>
    <property type="match status" value="1"/>
</dbReference>
<protein>
    <recommendedName>
        <fullName evidence="1">Amine oxidase domain-containing protein</fullName>
    </recommendedName>
</protein>
<dbReference type="Pfam" id="PF01593">
    <property type="entry name" value="Amino_oxidase"/>
    <property type="match status" value="1"/>
</dbReference>
<dbReference type="InterPro" id="IPR002937">
    <property type="entry name" value="Amino_oxidase"/>
</dbReference>